<dbReference type="Pfam" id="PF03994">
    <property type="entry name" value="DUF350"/>
    <property type="match status" value="2"/>
</dbReference>
<evidence type="ECO:0000256" key="2">
    <source>
        <dbReference type="ARBA" id="ARBA00005779"/>
    </source>
</evidence>
<dbReference type="InterPro" id="IPR007140">
    <property type="entry name" value="DUF350"/>
</dbReference>
<dbReference type="Proteomes" id="UP000236454">
    <property type="component" value="Unassembled WGS sequence"/>
</dbReference>
<keyword evidence="3" id="KW-1003">Cell membrane</keyword>
<feature type="transmembrane region" description="Helical" evidence="7">
    <location>
        <begin position="12"/>
        <end position="32"/>
    </location>
</feature>
<feature type="transmembrane region" description="Helical" evidence="7">
    <location>
        <begin position="125"/>
        <end position="146"/>
    </location>
</feature>
<dbReference type="PANTHER" id="PTHR40043:SF1">
    <property type="entry name" value="UPF0719 INNER MEMBRANE PROTEIN YJFL"/>
    <property type="match status" value="1"/>
</dbReference>
<dbReference type="AlphaFoldDB" id="A0A1I7AF12"/>
<evidence type="ECO:0000313" key="8">
    <source>
        <dbReference type="EMBL" id="SFT73521.1"/>
    </source>
</evidence>
<evidence type="ECO:0000313" key="9">
    <source>
        <dbReference type="Proteomes" id="UP000236454"/>
    </source>
</evidence>
<evidence type="ECO:0000256" key="3">
    <source>
        <dbReference type="ARBA" id="ARBA00022475"/>
    </source>
</evidence>
<dbReference type="GO" id="GO:0005886">
    <property type="term" value="C:plasma membrane"/>
    <property type="evidence" value="ECO:0007669"/>
    <property type="project" value="UniProtKB-SubCell"/>
</dbReference>
<comment type="subcellular location">
    <subcellularLocation>
        <location evidence="1">Cell membrane</location>
        <topology evidence="1">Multi-pass membrane protein</topology>
    </subcellularLocation>
</comment>
<dbReference type="EMBL" id="FPAS01000003">
    <property type="protein sequence ID" value="SFT73521.1"/>
    <property type="molecule type" value="Genomic_DNA"/>
</dbReference>
<sequence>MKLAISIETYTYYPLLYLAVCILLIILSRFVYKILHPAIDLDHEMVEKDNFAFNLSQVGYYIGIVIAMGGIMTSEAHPDLLKDILYTFVYGIAAILLMNISSFLNDKLLLFKFNIKKELVEDQNSGMGALEAGSYIATGLILYGALQLEADYPMAALGYWFIAELALIVTGHFYTWMVPYNVHKEIEEDNIAVGVSFGGMIVALGVLIEHGIALEHSTWLDGLSYMGLNVIAGIILLPLLRFVTDKVLLPKRKLVDEIVHQEEPNIGAALVEAFSYVAGAIIFTWCF</sequence>
<accession>A0A1I7AF12</accession>
<reference evidence="8 9" key="1">
    <citation type="submission" date="2016-10" db="EMBL/GenBank/DDBJ databases">
        <authorList>
            <person name="de Groot N.N."/>
        </authorList>
    </citation>
    <scope>NUCLEOTIDE SEQUENCE [LARGE SCALE GENOMIC DNA]</scope>
    <source>
        <strain evidence="8 9">CGMCC 1.7005</strain>
    </source>
</reference>
<gene>
    <name evidence="8" type="ORF">SAMN05216474_2024</name>
</gene>
<protein>
    <submittedName>
        <fullName evidence="8">Uncharacterized membrane protein YjfL, UPF0719 family</fullName>
    </submittedName>
</protein>
<organism evidence="8 9">
    <name type="scientific">Lishizhenia tianjinensis</name>
    <dbReference type="NCBI Taxonomy" id="477690"/>
    <lineage>
        <taxon>Bacteria</taxon>
        <taxon>Pseudomonadati</taxon>
        <taxon>Bacteroidota</taxon>
        <taxon>Flavobacteriia</taxon>
        <taxon>Flavobacteriales</taxon>
        <taxon>Crocinitomicaceae</taxon>
        <taxon>Lishizhenia</taxon>
    </lineage>
</organism>
<evidence type="ECO:0000256" key="4">
    <source>
        <dbReference type="ARBA" id="ARBA00022692"/>
    </source>
</evidence>
<keyword evidence="9" id="KW-1185">Reference proteome</keyword>
<evidence type="ECO:0000256" key="7">
    <source>
        <dbReference type="SAM" id="Phobius"/>
    </source>
</evidence>
<feature type="transmembrane region" description="Helical" evidence="7">
    <location>
        <begin position="225"/>
        <end position="243"/>
    </location>
</feature>
<dbReference type="PANTHER" id="PTHR40043">
    <property type="entry name" value="UPF0719 INNER MEMBRANE PROTEIN YJFL"/>
    <property type="match status" value="1"/>
</dbReference>
<feature type="transmembrane region" description="Helical" evidence="7">
    <location>
        <begin position="84"/>
        <end position="104"/>
    </location>
</feature>
<evidence type="ECO:0000256" key="6">
    <source>
        <dbReference type="ARBA" id="ARBA00023136"/>
    </source>
</evidence>
<comment type="similarity">
    <text evidence="2">Belongs to the UPF0719 family.</text>
</comment>
<proteinExistence type="inferred from homology"/>
<feature type="transmembrane region" description="Helical" evidence="7">
    <location>
        <begin position="52"/>
        <end position="72"/>
    </location>
</feature>
<name>A0A1I7AF12_9FLAO</name>
<dbReference type="OrthoDB" id="5416313at2"/>
<evidence type="ECO:0000256" key="5">
    <source>
        <dbReference type="ARBA" id="ARBA00022989"/>
    </source>
</evidence>
<dbReference type="STRING" id="477690.SAMN05216474_2024"/>
<keyword evidence="5 7" id="KW-1133">Transmembrane helix</keyword>
<feature type="transmembrane region" description="Helical" evidence="7">
    <location>
        <begin position="158"/>
        <end position="179"/>
    </location>
</feature>
<keyword evidence="4 7" id="KW-0812">Transmembrane</keyword>
<keyword evidence="6 7" id="KW-0472">Membrane</keyword>
<evidence type="ECO:0000256" key="1">
    <source>
        <dbReference type="ARBA" id="ARBA00004651"/>
    </source>
</evidence>
<dbReference type="RefSeq" id="WP_090249041.1">
    <property type="nucleotide sequence ID" value="NZ_FPAS01000003.1"/>
</dbReference>
<feature type="transmembrane region" description="Helical" evidence="7">
    <location>
        <begin position="191"/>
        <end position="213"/>
    </location>
</feature>